<feature type="transmembrane region" description="Helical" evidence="8">
    <location>
        <begin position="72"/>
        <end position="94"/>
    </location>
</feature>
<proteinExistence type="inferred from homology"/>
<feature type="transmembrane region" description="Helical" evidence="8">
    <location>
        <begin position="388"/>
        <end position="408"/>
    </location>
</feature>
<dbReference type="SUPFAM" id="SSF103473">
    <property type="entry name" value="MFS general substrate transporter"/>
    <property type="match status" value="1"/>
</dbReference>
<feature type="compositionally biased region" description="Basic and acidic residues" evidence="9">
    <location>
        <begin position="21"/>
        <end position="33"/>
    </location>
</feature>
<keyword evidence="8" id="KW-0406">Ion transport</keyword>
<comment type="caution">
    <text evidence="8">Lacks conserved residue(s) required for the propagation of feature annotation.</text>
</comment>
<dbReference type="Gene3D" id="1.20.1250.20">
    <property type="entry name" value="MFS general substrate transporter like domains"/>
    <property type="match status" value="1"/>
</dbReference>
<dbReference type="PANTHER" id="PTHR11388">
    <property type="entry name" value="ORGANIC ANION TRANSPORTER"/>
    <property type="match status" value="1"/>
</dbReference>
<evidence type="ECO:0000256" key="4">
    <source>
        <dbReference type="ARBA" id="ARBA00022692"/>
    </source>
</evidence>
<dbReference type="EMBL" id="KZ308341">
    <property type="protein sequence ID" value="KAG8227796.1"/>
    <property type="molecule type" value="Genomic_DNA"/>
</dbReference>
<dbReference type="GO" id="GO:0016323">
    <property type="term" value="C:basolateral plasma membrane"/>
    <property type="evidence" value="ECO:0007669"/>
    <property type="project" value="TreeGrafter"/>
</dbReference>
<feature type="transmembrane region" description="Helical" evidence="8">
    <location>
        <begin position="420"/>
        <end position="439"/>
    </location>
</feature>
<feature type="compositionally biased region" description="Basic and acidic residues" evidence="9">
    <location>
        <begin position="1"/>
        <end position="12"/>
    </location>
</feature>
<dbReference type="GO" id="GO:0006811">
    <property type="term" value="P:monoatomic ion transport"/>
    <property type="evidence" value="ECO:0007669"/>
    <property type="project" value="UniProtKB-KW"/>
</dbReference>
<keyword evidence="8" id="KW-0813">Transport</keyword>
<feature type="transmembrane region" description="Helical" evidence="8">
    <location>
        <begin position="641"/>
        <end position="664"/>
    </location>
</feature>
<evidence type="ECO:0000256" key="1">
    <source>
        <dbReference type="ARBA" id="ARBA00004651"/>
    </source>
</evidence>
<dbReference type="PROSITE" id="PS51465">
    <property type="entry name" value="KAZAL_2"/>
    <property type="match status" value="1"/>
</dbReference>
<evidence type="ECO:0000256" key="9">
    <source>
        <dbReference type="SAM" id="MobiDB-lite"/>
    </source>
</evidence>
<evidence type="ECO:0000256" key="3">
    <source>
        <dbReference type="ARBA" id="ARBA00022475"/>
    </source>
</evidence>
<comment type="subcellular location">
    <subcellularLocation>
        <location evidence="1 8">Cell membrane</location>
        <topology evidence="1 8">Multi-pass membrane protein</topology>
    </subcellularLocation>
</comment>
<dbReference type="PANTHER" id="PTHR11388:SF76">
    <property type="entry name" value="SOLUTE CARRIER ORGANIC ANION TRANSPORTER FAMILY MEMBER"/>
    <property type="match status" value="1"/>
</dbReference>
<dbReference type="Proteomes" id="UP000792457">
    <property type="component" value="Unassembled WGS sequence"/>
</dbReference>
<evidence type="ECO:0000256" key="8">
    <source>
        <dbReference type="RuleBase" id="RU362056"/>
    </source>
</evidence>
<evidence type="ECO:0000259" key="10">
    <source>
        <dbReference type="PROSITE" id="PS51465"/>
    </source>
</evidence>
<keyword evidence="5 8" id="KW-1133">Transmembrane helix</keyword>
<evidence type="ECO:0000256" key="5">
    <source>
        <dbReference type="ARBA" id="ARBA00022989"/>
    </source>
</evidence>
<feature type="transmembrane region" description="Helical" evidence="8">
    <location>
        <begin position="243"/>
        <end position="263"/>
    </location>
</feature>
<comment type="caution">
    <text evidence="11">The sequence shown here is derived from an EMBL/GenBank/DDBJ whole genome shotgun (WGS) entry which is preliminary data.</text>
</comment>
<dbReference type="Pfam" id="PF03137">
    <property type="entry name" value="OATP"/>
    <property type="match status" value="1"/>
</dbReference>
<keyword evidence="7" id="KW-1015">Disulfide bond</keyword>
<keyword evidence="3" id="KW-1003">Cell membrane</keyword>
<organism evidence="11 12">
    <name type="scientific">Ladona fulva</name>
    <name type="common">Scarce chaser dragonfly</name>
    <name type="synonym">Libellula fulva</name>
    <dbReference type="NCBI Taxonomy" id="123851"/>
    <lineage>
        <taxon>Eukaryota</taxon>
        <taxon>Metazoa</taxon>
        <taxon>Ecdysozoa</taxon>
        <taxon>Arthropoda</taxon>
        <taxon>Hexapoda</taxon>
        <taxon>Insecta</taxon>
        <taxon>Pterygota</taxon>
        <taxon>Palaeoptera</taxon>
        <taxon>Odonata</taxon>
        <taxon>Epiprocta</taxon>
        <taxon>Anisoptera</taxon>
        <taxon>Libelluloidea</taxon>
        <taxon>Libellulidae</taxon>
        <taxon>Ladona</taxon>
    </lineage>
</organism>
<feature type="transmembrane region" description="Helical" evidence="8">
    <location>
        <begin position="348"/>
        <end position="368"/>
    </location>
</feature>
<feature type="transmembrane region" description="Helical" evidence="8">
    <location>
        <begin position="552"/>
        <end position="576"/>
    </location>
</feature>
<sequence>MALGKPRADKPMINKGWRKVPAKDTEMTSKEKSEDIDEDTQCGVISVGNDISQLVFCLFLTYYAGKGHRPRWIAFGIFSVVVFCVLTALPHAVYGPGEDALSLTEEHGHQSTNGTDEDMANLPWWFKKPRILCDKSGKDTTDRECKEGGDELGTGMAPAALLFTAQLISGIGGAIYYPLGVAYMDDNIKKSKTPALVSMSYFLRMLGPASGYALASFCLKLYISPTLTPTINTSNPRWLGAWWLGWVILAIPLAAFAFLMAMFPKTLPRAAERKRIALLKLKTSASKAELEKTKENGEAKAEAENLMKGEEKKDDTKAVEEIVVEEEMPPASLKDMIKTSMRLLRNRIFMMNNIAAIFYFVGYMPYWIFMPKYIETQYRQSASTSSLITGTVGLVFSAIGVLASGIIISRLRPSARALALWNVFCGAVSAAGIISYAFLGCPAVDENLLPSGELRTEFECNSNCACDYVKYSPVCSAADGTTTFISPCHAGCVIEIPTPDGTHKKIYGDCSCVPRSNYSFVDSNVIIEGTQSEWKGGMVTAGACSVDCSAKFYIFLAVVCLLKFVGSTGRASNFLVTVRCVDEKDKAFSMGLGLAMMSLFSFIPSPILFGFIIDKTCLVWGRTCTGTGNCWLYNGASLRYIMNFTAAVFVTIGTMFDGGVWYYAKNLKIFDDKEEEEEEEGEVPVELREVARATGGEA</sequence>
<dbReference type="CDD" id="cd17336">
    <property type="entry name" value="MFS_SLCO_OATP"/>
    <property type="match status" value="1"/>
</dbReference>
<dbReference type="GO" id="GO:0015347">
    <property type="term" value="F:sodium-independent organic anion transmembrane transporter activity"/>
    <property type="evidence" value="ECO:0007669"/>
    <property type="project" value="TreeGrafter"/>
</dbReference>
<dbReference type="NCBIfam" id="TIGR00805">
    <property type="entry name" value="oat"/>
    <property type="match status" value="1"/>
</dbReference>
<protein>
    <recommendedName>
        <fullName evidence="8">Solute carrier organic anion transporter family member</fullName>
    </recommendedName>
</protein>
<feature type="transmembrane region" description="Helical" evidence="8">
    <location>
        <begin position="201"/>
        <end position="223"/>
    </location>
</feature>
<reference evidence="11" key="2">
    <citation type="submission" date="2017-10" db="EMBL/GenBank/DDBJ databases">
        <title>Ladona fulva Genome sequencing and assembly.</title>
        <authorList>
            <person name="Murali S."/>
            <person name="Richards S."/>
            <person name="Bandaranaike D."/>
            <person name="Bellair M."/>
            <person name="Blankenburg K."/>
            <person name="Chao H."/>
            <person name="Dinh H."/>
            <person name="Doddapaneni H."/>
            <person name="Dugan-Rocha S."/>
            <person name="Elkadiri S."/>
            <person name="Gnanaolivu R."/>
            <person name="Hernandez B."/>
            <person name="Skinner E."/>
            <person name="Javaid M."/>
            <person name="Lee S."/>
            <person name="Li M."/>
            <person name="Ming W."/>
            <person name="Munidasa M."/>
            <person name="Muniz J."/>
            <person name="Nguyen L."/>
            <person name="Hughes D."/>
            <person name="Osuji N."/>
            <person name="Pu L.-L."/>
            <person name="Puazo M."/>
            <person name="Qu C."/>
            <person name="Quiroz J."/>
            <person name="Raj R."/>
            <person name="Weissenberger G."/>
            <person name="Xin Y."/>
            <person name="Zou X."/>
            <person name="Han Y."/>
            <person name="Worley K."/>
            <person name="Muzny D."/>
            <person name="Gibbs R."/>
        </authorList>
    </citation>
    <scope>NUCLEOTIDE SEQUENCE</scope>
    <source>
        <strain evidence="11">Sampled in the wild</strain>
    </source>
</reference>
<reference evidence="11" key="1">
    <citation type="submission" date="2013-04" db="EMBL/GenBank/DDBJ databases">
        <authorList>
            <person name="Qu J."/>
            <person name="Murali S.C."/>
            <person name="Bandaranaike D."/>
            <person name="Bellair M."/>
            <person name="Blankenburg K."/>
            <person name="Chao H."/>
            <person name="Dinh H."/>
            <person name="Doddapaneni H."/>
            <person name="Downs B."/>
            <person name="Dugan-Rocha S."/>
            <person name="Elkadiri S."/>
            <person name="Gnanaolivu R.D."/>
            <person name="Hernandez B."/>
            <person name="Javaid M."/>
            <person name="Jayaseelan J.C."/>
            <person name="Lee S."/>
            <person name="Li M."/>
            <person name="Ming W."/>
            <person name="Munidasa M."/>
            <person name="Muniz J."/>
            <person name="Nguyen L."/>
            <person name="Ongeri F."/>
            <person name="Osuji N."/>
            <person name="Pu L.-L."/>
            <person name="Puazo M."/>
            <person name="Qu C."/>
            <person name="Quiroz J."/>
            <person name="Raj R."/>
            <person name="Weissenberger G."/>
            <person name="Xin Y."/>
            <person name="Zou X."/>
            <person name="Han Y."/>
            <person name="Richards S."/>
            <person name="Worley K."/>
            <person name="Muzny D."/>
            <person name="Gibbs R."/>
        </authorList>
    </citation>
    <scope>NUCLEOTIDE SEQUENCE</scope>
    <source>
        <strain evidence="11">Sampled in the wild</strain>
    </source>
</reference>
<dbReference type="GO" id="GO:0043252">
    <property type="term" value="P:sodium-independent organic anion transport"/>
    <property type="evidence" value="ECO:0007669"/>
    <property type="project" value="TreeGrafter"/>
</dbReference>
<evidence type="ECO:0000313" key="11">
    <source>
        <dbReference type="EMBL" id="KAG8227796.1"/>
    </source>
</evidence>
<keyword evidence="4 8" id="KW-0812">Transmembrane</keyword>
<name>A0A8K0NZH2_LADFU</name>
<feature type="transmembrane region" description="Helical" evidence="8">
    <location>
        <begin position="159"/>
        <end position="180"/>
    </location>
</feature>
<evidence type="ECO:0000313" key="12">
    <source>
        <dbReference type="Proteomes" id="UP000792457"/>
    </source>
</evidence>
<gene>
    <name evidence="11" type="ORF">J437_LFUL006210</name>
</gene>
<keyword evidence="12" id="KW-1185">Reference proteome</keyword>
<dbReference type="InterPro" id="IPR036259">
    <property type="entry name" value="MFS_trans_sf"/>
</dbReference>
<feature type="domain" description="Kazal-like" evidence="10">
    <location>
        <begin position="454"/>
        <end position="511"/>
    </location>
</feature>
<keyword evidence="6 8" id="KW-0472">Membrane</keyword>
<evidence type="ECO:0000256" key="2">
    <source>
        <dbReference type="ARBA" id="ARBA00009657"/>
    </source>
</evidence>
<accession>A0A8K0NZH2</accession>
<dbReference type="AlphaFoldDB" id="A0A8K0NZH2"/>
<feature type="transmembrane region" description="Helical" evidence="8">
    <location>
        <begin position="588"/>
        <end position="613"/>
    </location>
</feature>
<evidence type="ECO:0000256" key="7">
    <source>
        <dbReference type="ARBA" id="ARBA00023157"/>
    </source>
</evidence>
<evidence type="ECO:0000256" key="6">
    <source>
        <dbReference type="ARBA" id="ARBA00023136"/>
    </source>
</evidence>
<dbReference type="InterPro" id="IPR004156">
    <property type="entry name" value="OATP"/>
</dbReference>
<comment type="similarity">
    <text evidence="2 8">Belongs to the organo anion transporter (TC 2.A.60) family.</text>
</comment>
<dbReference type="OrthoDB" id="5062115at2759"/>
<dbReference type="InterPro" id="IPR002350">
    <property type="entry name" value="Kazal_dom"/>
</dbReference>
<feature type="region of interest" description="Disordered" evidence="9">
    <location>
        <begin position="1"/>
        <end position="34"/>
    </location>
</feature>